<evidence type="ECO:0000256" key="3">
    <source>
        <dbReference type="ARBA" id="ARBA00022960"/>
    </source>
</evidence>
<feature type="transmembrane region" description="Helical" evidence="6">
    <location>
        <begin position="185"/>
        <end position="201"/>
    </location>
</feature>
<feature type="transmembrane region" description="Helical" evidence="6">
    <location>
        <begin position="208"/>
        <end position="229"/>
    </location>
</feature>
<reference evidence="7 8" key="1">
    <citation type="journal article" date="2014" name="Genome Announc.">
        <title>The Genome of the Predominant Equine Lactobacillus Species, Lactobacillus equi, Is Reflective of Its Lifestyle Adaptations to an Herbivorous Host.</title>
        <authorList>
            <person name="O'Donnell M.M."/>
            <person name="Harris H.M."/>
            <person name="O'Toole P.W."/>
            <person name="Ross R.P."/>
        </authorList>
    </citation>
    <scope>NUCLEOTIDE SEQUENCE [LARGE SCALE GENOMIC DNA]</scope>
    <source>
        <strain evidence="7 8">DPC 6820</strain>
    </source>
</reference>
<sequence>MHKGVFLVNTKNLHRVKDDDVEMRIDWGIVFCILVLAVIGMVSLYVALKHGTSTVSISRTVISQLIWYTLGAIMVAIIMQFDAEQLWKIAPLAYGIGITLLILVLFFYSRSYAANTGAKSWFALGPFTFQPSEVMKPAFILMLGRVVTQHNSEYEHSWESDWLLIGKMLAWTAPIAILLKLQNDFGTMLVFIAILGGVILMSGITWKIIVPGFAGASIIGGLAIFLVVYDRTLLEKIGFATYQFKRIDSWLNPAGSTSGDSYQLWQSMKAIGSGQLLGKGFNVSNVYVPVRESDMIFSVIGENFGFIGSCLLIFIYLLLIFQMIQVTFDTKNEFYAYISTGVIMMILFHVFENIGMNIGLLPLTGIPLPFVSQGGSALLGNMLGIGFIMSMRYHYKSYMFSNNEIEFR</sequence>
<protein>
    <submittedName>
        <fullName evidence="7">Rod shape determining protein</fullName>
    </submittedName>
</protein>
<dbReference type="GO" id="GO:0008360">
    <property type="term" value="P:regulation of cell shape"/>
    <property type="evidence" value="ECO:0007669"/>
    <property type="project" value="UniProtKB-KW"/>
</dbReference>
<dbReference type="GO" id="GO:0015648">
    <property type="term" value="F:lipid-linked peptidoglycan transporter activity"/>
    <property type="evidence" value="ECO:0007669"/>
    <property type="project" value="TreeGrafter"/>
</dbReference>
<feature type="transmembrane region" description="Helical" evidence="6">
    <location>
        <begin position="60"/>
        <end position="81"/>
    </location>
</feature>
<dbReference type="GO" id="GO:0005886">
    <property type="term" value="C:plasma membrane"/>
    <property type="evidence" value="ECO:0007669"/>
    <property type="project" value="TreeGrafter"/>
</dbReference>
<gene>
    <name evidence="7" type="ORF">LEQ_0322c</name>
</gene>
<accession>V7I061</accession>
<comment type="caution">
    <text evidence="7">The sequence shown here is derived from an EMBL/GenBank/DDBJ whole genome shotgun (WGS) entry which is preliminary data.</text>
</comment>
<dbReference type="Pfam" id="PF01098">
    <property type="entry name" value="FTSW_RODA_SPOVE"/>
    <property type="match status" value="1"/>
</dbReference>
<dbReference type="EMBL" id="AWWH01000040">
    <property type="protein sequence ID" value="ETA74925.1"/>
    <property type="molecule type" value="Genomic_DNA"/>
</dbReference>
<evidence type="ECO:0000256" key="2">
    <source>
        <dbReference type="ARBA" id="ARBA00022692"/>
    </source>
</evidence>
<feature type="transmembrane region" description="Helical" evidence="6">
    <location>
        <begin position="87"/>
        <end position="108"/>
    </location>
</feature>
<dbReference type="PROSITE" id="PS00428">
    <property type="entry name" value="FTSW_RODA_SPOVE"/>
    <property type="match status" value="1"/>
</dbReference>
<dbReference type="GO" id="GO:0032153">
    <property type="term" value="C:cell division site"/>
    <property type="evidence" value="ECO:0007669"/>
    <property type="project" value="TreeGrafter"/>
</dbReference>
<keyword evidence="5 6" id="KW-0472">Membrane</keyword>
<evidence type="ECO:0000313" key="8">
    <source>
        <dbReference type="Proteomes" id="UP000018559"/>
    </source>
</evidence>
<evidence type="ECO:0000256" key="5">
    <source>
        <dbReference type="ARBA" id="ARBA00023136"/>
    </source>
</evidence>
<dbReference type="Proteomes" id="UP000018559">
    <property type="component" value="Unassembled WGS sequence"/>
</dbReference>
<feature type="transmembrane region" description="Helical" evidence="6">
    <location>
        <begin position="371"/>
        <end position="389"/>
    </location>
</feature>
<feature type="transmembrane region" description="Helical" evidence="6">
    <location>
        <begin position="334"/>
        <end position="351"/>
    </location>
</feature>
<keyword evidence="2 6" id="KW-0812">Transmembrane</keyword>
<name>V7I061_9LACO</name>
<keyword evidence="3" id="KW-0133">Cell shape</keyword>
<evidence type="ECO:0000256" key="1">
    <source>
        <dbReference type="ARBA" id="ARBA00004141"/>
    </source>
</evidence>
<dbReference type="PANTHER" id="PTHR30474">
    <property type="entry name" value="CELL CYCLE PROTEIN"/>
    <property type="match status" value="1"/>
</dbReference>
<proteinExistence type="predicted"/>
<evidence type="ECO:0000256" key="6">
    <source>
        <dbReference type="SAM" id="Phobius"/>
    </source>
</evidence>
<keyword evidence="8" id="KW-1185">Reference proteome</keyword>
<dbReference type="InterPro" id="IPR001182">
    <property type="entry name" value="FtsW/RodA"/>
</dbReference>
<feature type="transmembrane region" description="Helical" evidence="6">
    <location>
        <begin position="304"/>
        <end position="322"/>
    </location>
</feature>
<organism evidence="7 8">
    <name type="scientific">Ligilactobacillus equi DPC 6820</name>
    <dbReference type="NCBI Taxonomy" id="1392007"/>
    <lineage>
        <taxon>Bacteria</taxon>
        <taxon>Bacillati</taxon>
        <taxon>Bacillota</taxon>
        <taxon>Bacilli</taxon>
        <taxon>Lactobacillales</taxon>
        <taxon>Lactobacillaceae</taxon>
        <taxon>Ligilactobacillus</taxon>
    </lineage>
</organism>
<comment type="subcellular location">
    <subcellularLocation>
        <location evidence="1">Membrane</location>
        <topology evidence="1">Multi-pass membrane protein</topology>
    </subcellularLocation>
</comment>
<evidence type="ECO:0000256" key="4">
    <source>
        <dbReference type="ARBA" id="ARBA00022989"/>
    </source>
</evidence>
<keyword evidence="4 6" id="KW-1133">Transmembrane helix</keyword>
<dbReference type="InterPro" id="IPR018365">
    <property type="entry name" value="Cell_cycle_FtsW-rel_CS"/>
</dbReference>
<dbReference type="PANTHER" id="PTHR30474:SF1">
    <property type="entry name" value="PEPTIDOGLYCAN GLYCOSYLTRANSFERASE MRDB"/>
    <property type="match status" value="1"/>
</dbReference>
<dbReference type="PATRIC" id="fig|1392007.3.peg.370"/>
<evidence type="ECO:0000313" key="7">
    <source>
        <dbReference type="EMBL" id="ETA74925.1"/>
    </source>
</evidence>
<feature type="transmembrane region" description="Helical" evidence="6">
    <location>
        <begin position="27"/>
        <end position="48"/>
    </location>
</feature>
<dbReference type="AlphaFoldDB" id="V7I061"/>
<dbReference type="GO" id="GO:0051301">
    <property type="term" value="P:cell division"/>
    <property type="evidence" value="ECO:0007669"/>
    <property type="project" value="InterPro"/>
</dbReference>